<dbReference type="OrthoDB" id="6783620at2759"/>
<dbReference type="Proteomes" id="UP000801492">
    <property type="component" value="Unassembled WGS sequence"/>
</dbReference>
<name>A0A8K0DHD2_IGNLU</name>
<accession>A0A8K0DHD2</accession>
<comment type="caution">
    <text evidence="1">The sequence shown here is derived from an EMBL/GenBank/DDBJ whole genome shotgun (WGS) entry which is preliminary data.</text>
</comment>
<proteinExistence type="predicted"/>
<dbReference type="EMBL" id="VTPC01000978">
    <property type="protein sequence ID" value="KAF2903602.1"/>
    <property type="molecule type" value="Genomic_DNA"/>
</dbReference>
<protein>
    <submittedName>
        <fullName evidence="1">Uncharacterized protein</fullName>
    </submittedName>
</protein>
<sequence>MEYRAKVALIARDKLCRICVKNTVILRCPKASKFEENSHYLIDKRVLQMLISYHKKYRNLLKSFKGRQENQEYIEKIEEFKLDSKKLFDISSYTDYEEPESVQADSAFIILTNNKKSINDDIEEELETKGPSSKQMRVKLFSVAPAGVSDRRAAIIISAVLREKRKRFLRDKSLNVNKVGETFHRFVKMEDHYILLKEPGNSCIGYVTCETGAADNIRRSILQYLKEINDISALLAVDCDGTVVNTGSKGEMIHLLEIGPKRNLQ</sequence>
<keyword evidence="2" id="KW-1185">Reference proteome</keyword>
<evidence type="ECO:0000313" key="1">
    <source>
        <dbReference type="EMBL" id="KAF2903602.1"/>
    </source>
</evidence>
<gene>
    <name evidence="1" type="ORF">ILUMI_02585</name>
</gene>
<evidence type="ECO:0000313" key="2">
    <source>
        <dbReference type="Proteomes" id="UP000801492"/>
    </source>
</evidence>
<organism evidence="1 2">
    <name type="scientific">Ignelater luminosus</name>
    <name type="common">Cucubano</name>
    <name type="synonym">Pyrophorus luminosus</name>
    <dbReference type="NCBI Taxonomy" id="2038154"/>
    <lineage>
        <taxon>Eukaryota</taxon>
        <taxon>Metazoa</taxon>
        <taxon>Ecdysozoa</taxon>
        <taxon>Arthropoda</taxon>
        <taxon>Hexapoda</taxon>
        <taxon>Insecta</taxon>
        <taxon>Pterygota</taxon>
        <taxon>Neoptera</taxon>
        <taxon>Endopterygota</taxon>
        <taxon>Coleoptera</taxon>
        <taxon>Polyphaga</taxon>
        <taxon>Elateriformia</taxon>
        <taxon>Elateroidea</taxon>
        <taxon>Elateridae</taxon>
        <taxon>Agrypninae</taxon>
        <taxon>Pyrophorini</taxon>
        <taxon>Ignelater</taxon>
    </lineage>
</organism>
<dbReference type="AlphaFoldDB" id="A0A8K0DHD2"/>
<reference evidence="1" key="1">
    <citation type="submission" date="2019-08" db="EMBL/GenBank/DDBJ databases">
        <title>The genome of the North American firefly Photinus pyralis.</title>
        <authorList>
            <consortium name="Photinus pyralis genome working group"/>
            <person name="Fallon T.R."/>
            <person name="Sander Lower S.E."/>
            <person name="Weng J.-K."/>
        </authorList>
    </citation>
    <scope>NUCLEOTIDE SEQUENCE</scope>
    <source>
        <strain evidence="1">TRF0915ILg1</strain>
        <tissue evidence="1">Whole body</tissue>
    </source>
</reference>